<gene>
    <name evidence="6 7" type="primary">lptE</name>
    <name evidence="7" type="ORF">PQR62_09135</name>
</gene>
<dbReference type="HAMAP" id="MF_01186">
    <property type="entry name" value="LPS_assembly_LptE"/>
    <property type="match status" value="1"/>
</dbReference>
<accession>A0ABW9A6U6</accession>
<dbReference type="PANTHER" id="PTHR38098:SF1">
    <property type="entry name" value="LPS-ASSEMBLY LIPOPROTEIN LPTE"/>
    <property type="match status" value="1"/>
</dbReference>
<keyword evidence="8" id="KW-1185">Reference proteome</keyword>
<evidence type="ECO:0000256" key="3">
    <source>
        <dbReference type="ARBA" id="ARBA00023139"/>
    </source>
</evidence>
<proteinExistence type="inferred from homology"/>
<keyword evidence="1" id="KW-0732">Signal</keyword>
<dbReference type="PANTHER" id="PTHR38098">
    <property type="entry name" value="LPS-ASSEMBLY LIPOPROTEIN LPTE"/>
    <property type="match status" value="1"/>
</dbReference>
<comment type="function">
    <text evidence="6">Together with LptD, is involved in the assembly of lipopolysaccharide (LPS) at the surface of the outer membrane. Required for the proper assembly of LptD. Binds LPS and may serve as the LPS recognition site at the outer membrane.</text>
</comment>
<protein>
    <recommendedName>
        <fullName evidence="6">LPS-assembly lipoprotein LptE</fullName>
    </recommendedName>
</protein>
<comment type="similarity">
    <text evidence="6">Belongs to the LptE lipoprotein family.</text>
</comment>
<evidence type="ECO:0000313" key="8">
    <source>
        <dbReference type="Proteomes" id="UP001629246"/>
    </source>
</evidence>
<organism evidence="7 8">
    <name type="scientific">Herbaspirillum lusitanum</name>
    <dbReference type="NCBI Taxonomy" id="213312"/>
    <lineage>
        <taxon>Bacteria</taxon>
        <taxon>Pseudomonadati</taxon>
        <taxon>Pseudomonadota</taxon>
        <taxon>Betaproteobacteria</taxon>
        <taxon>Burkholderiales</taxon>
        <taxon>Oxalobacteraceae</taxon>
        <taxon>Herbaspirillum</taxon>
    </lineage>
</organism>
<dbReference type="InterPro" id="IPR007485">
    <property type="entry name" value="LPS_assembly_LptE"/>
</dbReference>
<keyword evidence="3" id="KW-0564">Palmitate</keyword>
<keyword evidence="4 6" id="KW-0998">Cell outer membrane</keyword>
<dbReference type="Pfam" id="PF04390">
    <property type="entry name" value="LptE"/>
    <property type="match status" value="1"/>
</dbReference>
<evidence type="ECO:0000313" key="7">
    <source>
        <dbReference type="EMBL" id="MFL9924428.1"/>
    </source>
</evidence>
<dbReference type="RefSeq" id="WP_408157081.1">
    <property type="nucleotide sequence ID" value="NZ_JAQQFM010000004.1"/>
</dbReference>
<dbReference type="Proteomes" id="UP001629246">
    <property type="component" value="Unassembled WGS sequence"/>
</dbReference>
<keyword evidence="2 6" id="KW-0472">Membrane</keyword>
<reference evidence="7 8" key="1">
    <citation type="journal article" date="2024" name="Chem. Sci.">
        <title>Discovery of megapolipeptins by genome mining of a Burkholderiales bacteria collection.</title>
        <authorList>
            <person name="Paulo B.S."/>
            <person name="Recchia M.J.J."/>
            <person name="Lee S."/>
            <person name="Fergusson C.H."/>
            <person name="Romanowski S.B."/>
            <person name="Hernandez A."/>
            <person name="Krull N."/>
            <person name="Liu D.Y."/>
            <person name="Cavanagh H."/>
            <person name="Bos A."/>
            <person name="Gray C.A."/>
            <person name="Murphy B.T."/>
            <person name="Linington R.G."/>
            <person name="Eustaquio A.S."/>
        </authorList>
    </citation>
    <scope>NUCLEOTIDE SEQUENCE [LARGE SCALE GENOMIC DNA]</scope>
    <source>
        <strain evidence="7 8">RL21-008-BIB-A</strain>
    </source>
</reference>
<evidence type="ECO:0000256" key="6">
    <source>
        <dbReference type="HAMAP-Rule" id="MF_01186"/>
    </source>
</evidence>
<name>A0ABW9A6U6_9BURK</name>
<evidence type="ECO:0000256" key="1">
    <source>
        <dbReference type="ARBA" id="ARBA00022729"/>
    </source>
</evidence>
<comment type="caution">
    <text evidence="7">The sequence shown here is derived from an EMBL/GenBank/DDBJ whole genome shotgun (WGS) entry which is preliminary data.</text>
</comment>
<dbReference type="EMBL" id="JAQQFM010000004">
    <property type="protein sequence ID" value="MFL9924428.1"/>
    <property type="molecule type" value="Genomic_DNA"/>
</dbReference>
<sequence length="179" mass="20024">MHTSLQQRIVHGRQWLLMLAAALLLSACGFHMRGPANLPFKSINLGFSPGSTLGVELKRNIQASGVQVVDDAKSAEAVMQVLSDTRDRQILTLNTNGRVREYALFQRFSFVVKDNKGVIIIPPTNVTLRRVITYDENQELAKQAEEALLYRDMQSDLVQQILRRLSASKPKTDDAASME</sequence>
<keyword evidence="5 7" id="KW-0449">Lipoprotein</keyword>
<evidence type="ECO:0000256" key="2">
    <source>
        <dbReference type="ARBA" id="ARBA00023136"/>
    </source>
</evidence>
<evidence type="ECO:0000256" key="4">
    <source>
        <dbReference type="ARBA" id="ARBA00023237"/>
    </source>
</evidence>
<comment type="subunit">
    <text evidence="6">Component of the lipopolysaccharide transport and assembly complex. Interacts with LptD.</text>
</comment>
<evidence type="ECO:0000256" key="5">
    <source>
        <dbReference type="ARBA" id="ARBA00023288"/>
    </source>
</evidence>
<dbReference type="Gene3D" id="3.30.160.150">
    <property type="entry name" value="Lipoprotein like domain"/>
    <property type="match status" value="1"/>
</dbReference>